<protein>
    <submittedName>
        <fullName evidence="7">Protein EXORDIUM</fullName>
    </submittedName>
</protein>
<gene>
    <name evidence="7" type="ORF">CKAN_02164900</name>
</gene>
<comment type="subcellular location">
    <subcellularLocation>
        <location evidence="1">Secreted</location>
        <location evidence="1">Extracellular space</location>
        <location evidence="1">Apoplast</location>
    </subcellularLocation>
</comment>
<dbReference type="Proteomes" id="UP000283530">
    <property type="component" value="Unassembled WGS sequence"/>
</dbReference>
<accession>A0A3S3R075</accession>
<dbReference type="PANTHER" id="PTHR31279">
    <property type="entry name" value="PROTEIN EXORDIUM-LIKE 5"/>
    <property type="match status" value="1"/>
</dbReference>
<evidence type="ECO:0000256" key="6">
    <source>
        <dbReference type="SAM" id="SignalP"/>
    </source>
</evidence>
<organism evidence="7 8">
    <name type="scientific">Cinnamomum micranthum f. kanehirae</name>
    <dbReference type="NCBI Taxonomy" id="337451"/>
    <lineage>
        <taxon>Eukaryota</taxon>
        <taxon>Viridiplantae</taxon>
        <taxon>Streptophyta</taxon>
        <taxon>Embryophyta</taxon>
        <taxon>Tracheophyta</taxon>
        <taxon>Spermatophyta</taxon>
        <taxon>Magnoliopsida</taxon>
        <taxon>Magnoliidae</taxon>
        <taxon>Laurales</taxon>
        <taxon>Lauraceae</taxon>
        <taxon>Cinnamomum</taxon>
    </lineage>
</organism>
<evidence type="ECO:0000256" key="1">
    <source>
        <dbReference type="ARBA" id="ARBA00004271"/>
    </source>
</evidence>
<comment type="similarity">
    <text evidence="5">Belongs to the EXORDIUM family.</text>
</comment>
<keyword evidence="8" id="KW-1185">Reference proteome</keyword>
<dbReference type="STRING" id="337451.A0A3S3R075"/>
<keyword evidence="2" id="KW-0052">Apoplast</keyword>
<dbReference type="OrthoDB" id="2017091at2759"/>
<evidence type="ECO:0000256" key="5">
    <source>
        <dbReference type="ARBA" id="ARBA00023591"/>
    </source>
</evidence>
<keyword evidence="4 6" id="KW-0732">Signal</keyword>
<dbReference type="Pfam" id="PF04674">
    <property type="entry name" value="Phi_1"/>
    <property type="match status" value="3"/>
</dbReference>
<evidence type="ECO:0000313" key="8">
    <source>
        <dbReference type="Proteomes" id="UP000283530"/>
    </source>
</evidence>
<reference evidence="7 8" key="1">
    <citation type="journal article" date="2019" name="Nat. Plants">
        <title>Stout camphor tree genome fills gaps in understanding of flowering plant genome evolution.</title>
        <authorList>
            <person name="Chaw S.M."/>
            <person name="Liu Y.C."/>
            <person name="Wu Y.W."/>
            <person name="Wang H.Y."/>
            <person name="Lin C.I."/>
            <person name="Wu C.S."/>
            <person name="Ke H.M."/>
            <person name="Chang L.Y."/>
            <person name="Hsu C.Y."/>
            <person name="Yang H.T."/>
            <person name="Sudianto E."/>
            <person name="Hsu M.H."/>
            <person name="Wu K.P."/>
            <person name="Wang L.N."/>
            <person name="Leebens-Mack J.H."/>
            <person name="Tsai I.J."/>
        </authorList>
    </citation>
    <scope>NUCLEOTIDE SEQUENCE [LARGE SCALE GENOMIC DNA]</scope>
    <source>
        <strain evidence="8">cv. Chaw 1501</strain>
        <tissue evidence="7">Young leaves</tissue>
    </source>
</reference>
<dbReference type="AlphaFoldDB" id="A0A3S3R075"/>
<keyword evidence="3" id="KW-0964">Secreted</keyword>
<dbReference type="EMBL" id="QPKB01000009">
    <property type="protein sequence ID" value="RWR92437.1"/>
    <property type="molecule type" value="Genomic_DNA"/>
</dbReference>
<proteinExistence type="inferred from homology"/>
<comment type="caution">
    <text evidence="7">The sequence shown here is derived from an EMBL/GenBank/DDBJ whole genome shotgun (WGS) entry which is preliminary data.</text>
</comment>
<sequence>MGFLKLLFLISFFFFFHSCLAARKLTALVQDQPMPLQYHNGPLLSGTISLNLIWYGSFKPSQRAIVTDFLTSLSSPSQSQPSVSTWWKATEKYYSLAHTKSSNSNKKPLLLTLGKQILDENYSLGKSLSSKQIQRLAAMGEKKYAINIVLTASDVAVESFCMSRCGTHGASPKVAKEEGRFAYIWVGNSETQCPGQCAWPFHQPIYGPQTPPLVGPNNDVGLDGMVINIASLLAGTVTNPFGNGFFQGPKDAPLEAASACPGVYGKGAYPGYAGELLVDQSTGASYNANGANGRKYLLPALIDPTTSSCSTLLLFLISCFFHSCLAARKLTALVQDQPMPLQYHNGPLLSGTVSLNLIWYGSFKPSQRAIVTDFLTSLSSLSQSQPSVATWWKTTEKYYSLAHTKSSNSNRKPLLLTLGKQILDENCSLGKSLSSKQIQRLAAMGEKKYAINIVLTASDVAVEGFCMSRCGTHGASPKVAKGGRFAYIWVGNSETQCPGQCAWPFHQPMYGPQTAPLVGPNNDVGLDGMVINIASLLAGTVTNPFGNGFFQGPKDAPLEAASACPGVYGKGAYPGYAGELLVDQSTGASYNANGGNGRKYLLPALMDPTTQKTDCFSPRPTQASTIPQRSTSQWNHLSQPYLVRLLQALPASHRHRFPHLPLISIPEPTISLHMGFCMSRCGTHGASPKVAKEEGRFAYIWVGNSETQCPGQCAWPFHQPIYGPQTPPLVGPNNDVGLDGMVINIASLLAGTVTNPFGNGFFQGAKDAPLEAASACPGVYGKGAYPGYAGELLVDQSTGASYNANGANGRKYLLPALIDLTTSSCSTLTLASKYKSLTIDENIVSSISTNGKLAPLN</sequence>
<evidence type="ECO:0000256" key="2">
    <source>
        <dbReference type="ARBA" id="ARBA00022523"/>
    </source>
</evidence>
<dbReference type="PANTHER" id="PTHR31279:SF54">
    <property type="entry name" value="PROTEIN EXORDIUM-RELATED"/>
    <property type="match status" value="1"/>
</dbReference>
<evidence type="ECO:0000256" key="3">
    <source>
        <dbReference type="ARBA" id="ARBA00022525"/>
    </source>
</evidence>
<evidence type="ECO:0000313" key="7">
    <source>
        <dbReference type="EMBL" id="RWR92437.1"/>
    </source>
</evidence>
<dbReference type="InterPro" id="IPR006766">
    <property type="entry name" value="EXORDIUM-like"/>
</dbReference>
<dbReference type="GO" id="GO:0048046">
    <property type="term" value="C:apoplast"/>
    <property type="evidence" value="ECO:0007669"/>
    <property type="project" value="UniProtKB-SubCell"/>
</dbReference>
<feature type="chain" id="PRO_5018521936" evidence="6">
    <location>
        <begin position="22"/>
        <end position="857"/>
    </location>
</feature>
<evidence type="ECO:0000256" key="4">
    <source>
        <dbReference type="ARBA" id="ARBA00022729"/>
    </source>
</evidence>
<name>A0A3S3R075_9MAGN</name>
<feature type="signal peptide" evidence="6">
    <location>
        <begin position="1"/>
        <end position="21"/>
    </location>
</feature>